<comment type="caution">
    <text evidence="1">The sequence shown here is derived from an EMBL/GenBank/DDBJ whole genome shotgun (WGS) entry which is preliminary data.</text>
</comment>
<name>A0A815WD23_9BILA</name>
<evidence type="ECO:0000313" key="2">
    <source>
        <dbReference type="EMBL" id="CAF4386639.1"/>
    </source>
</evidence>
<feature type="non-terminal residue" evidence="1">
    <location>
        <position position="67"/>
    </location>
</feature>
<dbReference type="EMBL" id="CAJOAZ010024674">
    <property type="protein sequence ID" value="CAF4386639.1"/>
    <property type="molecule type" value="Genomic_DNA"/>
</dbReference>
<gene>
    <name evidence="1" type="ORF">JYZ213_LOCUS45871</name>
    <name evidence="2" type="ORF">OXD698_LOCUS50664</name>
</gene>
<proteinExistence type="predicted"/>
<reference evidence="1" key="1">
    <citation type="submission" date="2021-02" db="EMBL/GenBank/DDBJ databases">
        <authorList>
            <person name="Nowell W R."/>
        </authorList>
    </citation>
    <scope>NUCLEOTIDE SEQUENCE</scope>
</reference>
<dbReference type="AlphaFoldDB" id="A0A815WD23"/>
<sequence length="67" mass="7734">DPTLLSKDKLDQLKTEHMQSLTSLTLIIENNLSSARDLSVILTNEPQIQNLIEQLIEIQNKLKEQYE</sequence>
<dbReference type="Proteomes" id="UP000663845">
    <property type="component" value="Unassembled WGS sequence"/>
</dbReference>
<protein>
    <submittedName>
        <fullName evidence="1">Uncharacterized protein</fullName>
    </submittedName>
</protein>
<organism evidence="1 3">
    <name type="scientific">Adineta steineri</name>
    <dbReference type="NCBI Taxonomy" id="433720"/>
    <lineage>
        <taxon>Eukaryota</taxon>
        <taxon>Metazoa</taxon>
        <taxon>Spiralia</taxon>
        <taxon>Gnathifera</taxon>
        <taxon>Rotifera</taxon>
        <taxon>Eurotatoria</taxon>
        <taxon>Bdelloidea</taxon>
        <taxon>Adinetida</taxon>
        <taxon>Adinetidae</taxon>
        <taxon>Adineta</taxon>
    </lineage>
</organism>
<evidence type="ECO:0000313" key="3">
    <source>
        <dbReference type="Proteomes" id="UP000663845"/>
    </source>
</evidence>
<feature type="non-terminal residue" evidence="1">
    <location>
        <position position="1"/>
    </location>
</feature>
<accession>A0A815WD23</accession>
<dbReference type="EMBL" id="CAJNOG010004657">
    <property type="protein sequence ID" value="CAF1543763.1"/>
    <property type="molecule type" value="Genomic_DNA"/>
</dbReference>
<evidence type="ECO:0000313" key="1">
    <source>
        <dbReference type="EMBL" id="CAF1543763.1"/>
    </source>
</evidence>
<dbReference type="Proteomes" id="UP000663844">
    <property type="component" value="Unassembled WGS sequence"/>
</dbReference>